<dbReference type="EMBL" id="JAIPUX010000035">
    <property type="protein sequence ID" value="KAH0631518.1"/>
    <property type="molecule type" value="Genomic_DNA"/>
</dbReference>
<name>A0ABQ7TPF2_PHRPL</name>
<dbReference type="SMART" id="SM00720">
    <property type="entry name" value="calpain_III"/>
    <property type="match status" value="1"/>
</dbReference>
<feature type="domain" description="Calpain catalytic" evidence="8">
    <location>
        <begin position="513"/>
        <end position="837"/>
    </location>
</feature>
<evidence type="ECO:0000256" key="6">
    <source>
        <dbReference type="ARBA" id="ARBA00022837"/>
    </source>
</evidence>
<dbReference type="Proteomes" id="UP000826234">
    <property type="component" value="Unassembled WGS sequence"/>
</dbReference>
<dbReference type="Gene3D" id="1.10.238.10">
    <property type="entry name" value="EF-hand"/>
    <property type="match status" value="1"/>
</dbReference>
<dbReference type="PRINTS" id="PR00704">
    <property type="entry name" value="CALPAIN"/>
</dbReference>
<sequence length="988" mass="114436">MSRPCITIHLIKDSDTKAVAQVIPYREQNYQELKHKCLQQGCLFLDPEFKPCAESLGYRELGPSSVNIQQVVWKRPKFWQYGQWVDVVVDDLLPTMGDKLLFVRSPEYDEFWMPLLEKAYAKSPLWFSLDPVLRKKLHVVDLKDGEFWMQLVDFIRHFDVLEICHFSASNAQEGSRHCWNMNCFQGCWVKGHTAGGCQTFQPWDTFWMNPQFHVSLLQPDEKELKKQQERGQKYQDPTCTLLVSLMQRDRRRSRWRGKDFLLICFQVFQVTKQYLQLKSTAQRKALFHTLKPVCPPFSGYSRDITGYLQLAPGDYVIIPNTQSPLEEANFTLRVFTEKKHQFLEIDEEISADSKALQAMMPPKPGLDKILEKTFLEYAGQHIFMTYDVDGSGSMNTHEIRLAMDAAGFHLNNQTTETLVQKYGNPWLQIDFSNFVFLMVHLESVFLWCKSQAADGNGVVHMTEKEFDSVMASTGITLRLHKFPDAISGDDSVQPYHGQNYRKLKEEFLRKGELFTDPYFQASPKSIGYDKWGPFTSNSQNLTWKRPKDIYKHGTPLFINEGMTQHDVIQMELGLLSFHRYKIVRNLTGVDATIATCDCWYLAAAASLTFHPQLLHRVVPPDQSFAEEDYAGIFHFQFWQYGHWVDVVVDDLLPMRAYGPTEQLVFANLGESNDFWMPLLEKAYAKLNGSYEAIESGLLNEAFVAFTGGIGESIDTLHGQPKLFETIEMALGRKSLLGAGIVNRKDVNARGLEDRHAYSITGTHKLNIDGKKVRLLKLRNPWGKTEWNGNWNDRSEMWSKLDPELRKTLTVVKDDGEFWMELDDFKQNFSFLDICHLSANALKKEGDHYFWKSTSYHGHWIKGVSGHRMDDKNFWKNPLYFFSLWKPDETEWDPKGKKYQLQESSCSLIVSLMQKNWRRSKASGKKKLDIQFYIYQESGTGKLTQDAFKQFLVKINEWVDIFNHYDFDGSGTMDAYEIYDALEAAGEKE</sequence>
<comment type="caution">
    <text evidence="7">Lacks conserved residue(s) required for the propagation of feature annotation.</text>
</comment>
<feature type="domain" description="Calpain catalytic" evidence="8">
    <location>
        <begin position="77"/>
        <end position="122"/>
    </location>
</feature>
<evidence type="ECO:0000259" key="8">
    <source>
        <dbReference type="PROSITE" id="PS50203"/>
    </source>
</evidence>
<accession>A0ABQ7TPF2</accession>
<dbReference type="InterPro" id="IPR022684">
    <property type="entry name" value="Calpain_cysteine_protease"/>
</dbReference>
<evidence type="ECO:0000259" key="9">
    <source>
        <dbReference type="PROSITE" id="PS50222"/>
    </source>
</evidence>
<evidence type="ECO:0000313" key="10">
    <source>
        <dbReference type="EMBL" id="KAH0631518.1"/>
    </source>
</evidence>
<gene>
    <name evidence="10" type="ORF">JD844_005871</name>
</gene>
<feature type="active site" evidence="7">
    <location>
        <position position="779"/>
    </location>
</feature>
<keyword evidence="2 7" id="KW-0645">Protease</keyword>
<keyword evidence="5 7" id="KW-0788">Thiol protease</keyword>
<dbReference type="InterPro" id="IPR022683">
    <property type="entry name" value="Calpain_III"/>
</dbReference>
<keyword evidence="6" id="KW-0106">Calcium</keyword>
<proteinExistence type="inferred from homology"/>
<feature type="domain" description="Calpain catalytic" evidence="8">
    <location>
        <begin position="123"/>
        <end position="167"/>
    </location>
</feature>
<protein>
    <submittedName>
        <fullName evidence="10">Uncharacterized protein</fullName>
    </submittedName>
</protein>
<comment type="similarity">
    <text evidence="1">Belongs to the peptidase C2 family.</text>
</comment>
<dbReference type="PROSITE" id="PS50203">
    <property type="entry name" value="CALPAIN_CAT"/>
    <property type="match status" value="3"/>
</dbReference>
<dbReference type="SMART" id="SM00054">
    <property type="entry name" value="EFh"/>
    <property type="match status" value="2"/>
</dbReference>
<dbReference type="InterPro" id="IPR001300">
    <property type="entry name" value="Peptidase_C2_calpain_cat"/>
</dbReference>
<dbReference type="Gene3D" id="3.90.70.10">
    <property type="entry name" value="Cysteine proteinases"/>
    <property type="match status" value="2"/>
</dbReference>
<dbReference type="PROSITE" id="PS00018">
    <property type="entry name" value="EF_HAND_1"/>
    <property type="match status" value="2"/>
</dbReference>
<evidence type="ECO:0000256" key="1">
    <source>
        <dbReference type="ARBA" id="ARBA00007623"/>
    </source>
</evidence>
<evidence type="ECO:0000256" key="5">
    <source>
        <dbReference type="ARBA" id="ARBA00022807"/>
    </source>
</evidence>
<dbReference type="SMART" id="SM00230">
    <property type="entry name" value="CysPc"/>
    <property type="match status" value="1"/>
</dbReference>
<dbReference type="PANTHER" id="PTHR10183:SF280">
    <property type="entry name" value="CALPAIN-12"/>
    <property type="match status" value="1"/>
</dbReference>
<organism evidence="10 11">
    <name type="scientific">Phrynosoma platyrhinos</name>
    <name type="common">Desert horned lizard</name>
    <dbReference type="NCBI Taxonomy" id="52577"/>
    <lineage>
        <taxon>Eukaryota</taxon>
        <taxon>Metazoa</taxon>
        <taxon>Chordata</taxon>
        <taxon>Craniata</taxon>
        <taxon>Vertebrata</taxon>
        <taxon>Euteleostomi</taxon>
        <taxon>Lepidosauria</taxon>
        <taxon>Squamata</taxon>
        <taxon>Bifurcata</taxon>
        <taxon>Unidentata</taxon>
        <taxon>Episquamata</taxon>
        <taxon>Toxicofera</taxon>
        <taxon>Iguania</taxon>
        <taxon>Phrynosomatidae</taxon>
        <taxon>Phrynosomatinae</taxon>
        <taxon>Phrynosoma</taxon>
    </lineage>
</organism>
<dbReference type="InterPro" id="IPR038765">
    <property type="entry name" value="Papain-like_cys_pep_sf"/>
</dbReference>
<reference evidence="10 11" key="1">
    <citation type="journal article" date="2022" name="Gigascience">
        <title>A chromosome-level genome assembly and annotation of the desert horned lizard, Phrynosoma platyrhinos, provides insight into chromosomal rearrangements among reptiles.</title>
        <authorList>
            <person name="Koochekian N."/>
            <person name="Ascanio A."/>
            <person name="Farleigh K."/>
            <person name="Card D.C."/>
            <person name="Schield D.R."/>
            <person name="Castoe T.A."/>
            <person name="Jezkova T."/>
        </authorList>
    </citation>
    <scope>NUCLEOTIDE SEQUENCE [LARGE SCALE GENOMIC DNA]</scope>
    <source>
        <strain evidence="10">NK-2021</strain>
    </source>
</reference>
<keyword evidence="3" id="KW-0479">Metal-binding</keyword>
<comment type="caution">
    <text evidence="10">The sequence shown here is derived from an EMBL/GenBank/DDBJ whole genome shotgun (WGS) entry which is preliminary data.</text>
</comment>
<dbReference type="InterPro" id="IPR011992">
    <property type="entry name" value="EF-hand-dom_pair"/>
</dbReference>
<feature type="domain" description="EF-hand" evidence="9">
    <location>
        <begin position="952"/>
        <end position="987"/>
    </location>
</feature>
<evidence type="ECO:0000313" key="11">
    <source>
        <dbReference type="Proteomes" id="UP000826234"/>
    </source>
</evidence>
<dbReference type="PROSITE" id="PS50222">
    <property type="entry name" value="EF_HAND_2"/>
    <property type="match status" value="2"/>
</dbReference>
<evidence type="ECO:0000256" key="2">
    <source>
        <dbReference type="ARBA" id="ARBA00022670"/>
    </source>
</evidence>
<evidence type="ECO:0000256" key="7">
    <source>
        <dbReference type="PROSITE-ProRule" id="PRU00239"/>
    </source>
</evidence>
<dbReference type="Pfam" id="PF00648">
    <property type="entry name" value="Peptidase_C2"/>
    <property type="match status" value="3"/>
</dbReference>
<dbReference type="InterPro" id="IPR018247">
    <property type="entry name" value="EF_Hand_1_Ca_BS"/>
</dbReference>
<dbReference type="SUPFAM" id="SSF47473">
    <property type="entry name" value="EF-hand"/>
    <property type="match status" value="2"/>
</dbReference>
<dbReference type="InterPro" id="IPR002048">
    <property type="entry name" value="EF_hand_dom"/>
</dbReference>
<dbReference type="PANTHER" id="PTHR10183">
    <property type="entry name" value="CALPAIN"/>
    <property type="match status" value="1"/>
</dbReference>
<keyword evidence="4 7" id="KW-0378">Hydrolase</keyword>
<dbReference type="Pfam" id="PF01067">
    <property type="entry name" value="Calpain_III"/>
    <property type="match status" value="2"/>
</dbReference>
<feature type="active site" evidence="7">
    <location>
        <position position="598"/>
    </location>
</feature>
<dbReference type="InterPro" id="IPR022682">
    <property type="entry name" value="Calpain_domain_III"/>
</dbReference>
<evidence type="ECO:0000256" key="3">
    <source>
        <dbReference type="ARBA" id="ARBA00022723"/>
    </source>
</evidence>
<evidence type="ECO:0000256" key="4">
    <source>
        <dbReference type="ARBA" id="ARBA00022801"/>
    </source>
</evidence>
<feature type="domain" description="EF-hand" evidence="9">
    <location>
        <begin position="380"/>
        <end position="409"/>
    </location>
</feature>
<feature type="active site" evidence="7">
    <location>
        <position position="755"/>
    </location>
</feature>
<keyword evidence="11" id="KW-1185">Reference proteome</keyword>
<dbReference type="SUPFAM" id="SSF49758">
    <property type="entry name" value="Calpain large subunit, middle domain (domain III)"/>
    <property type="match status" value="2"/>
</dbReference>
<dbReference type="CDD" id="cd00044">
    <property type="entry name" value="CysPc"/>
    <property type="match status" value="1"/>
</dbReference>
<dbReference type="SUPFAM" id="SSF54001">
    <property type="entry name" value="Cysteine proteinases"/>
    <property type="match status" value="2"/>
</dbReference>
<dbReference type="InterPro" id="IPR036213">
    <property type="entry name" value="Calpain_III_sf"/>
</dbReference>
<dbReference type="Gene3D" id="2.60.120.380">
    <property type="match status" value="2"/>
</dbReference>